<proteinExistence type="predicted"/>
<dbReference type="PANTHER" id="PTHR11242">
    <property type="entry name" value="ARYL HYDROCARBON RECEPTOR INTERACTING PROTEIN RELATED"/>
    <property type="match status" value="1"/>
</dbReference>
<evidence type="ECO:0000313" key="3">
    <source>
        <dbReference type="EMBL" id="KAJ8428413.1"/>
    </source>
</evidence>
<dbReference type="Gene3D" id="1.25.40.10">
    <property type="entry name" value="Tetratricopeptide repeat domain"/>
    <property type="match status" value="1"/>
</dbReference>
<dbReference type="InterPro" id="IPR039663">
    <property type="entry name" value="AIP/AIPL1/TTC9"/>
</dbReference>
<evidence type="ECO:0000256" key="2">
    <source>
        <dbReference type="ARBA" id="ARBA00022803"/>
    </source>
</evidence>
<name>A0A9Q1GYH8_9CARY</name>
<dbReference type="InterPro" id="IPR011990">
    <property type="entry name" value="TPR-like_helical_dom_sf"/>
</dbReference>
<dbReference type="EMBL" id="JAKOGI010001009">
    <property type="protein sequence ID" value="KAJ8428413.1"/>
    <property type="molecule type" value="Genomic_DNA"/>
</dbReference>
<dbReference type="SUPFAM" id="SSF48452">
    <property type="entry name" value="TPR-like"/>
    <property type="match status" value="1"/>
</dbReference>
<organism evidence="3 4">
    <name type="scientific">Carnegiea gigantea</name>
    <dbReference type="NCBI Taxonomy" id="171969"/>
    <lineage>
        <taxon>Eukaryota</taxon>
        <taxon>Viridiplantae</taxon>
        <taxon>Streptophyta</taxon>
        <taxon>Embryophyta</taxon>
        <taxon>Tracheophyta</taxon>
        <taxon>Spermatophyta</taxon>
        <taxon>Magnoliopsida</taxon>
        <taxon>eudicotyledons</taxon>
        <taxon>Gunneridae</taxon>
        <taxon>Pentapetalae</taxon>
        <taxon>Caryophyllales</taxon>
        <taxon>Cactineae</taxon>
        <taxon>Cactaceae</taxon>
        <taxon>Cactoideae</taxon>
        <taxon>Echinocereeae</taxon>
        <taxon>Carnegiea</taxon>
    </lineage>
</organism>
<keyword evidence="2" id="KW-0802">TPR repeat</keyword>
<dbReference type="OrthoDB" id="2942533at2759"/>
<dbReference type="PANTHER" id="PTHR11242:SF0">
    <property type="entry name" value="TPR_REGION DOMAIN-CONTAINING PROTEIN"/>
    <property type="match status" value="1"/>
</dbReference>
<evidence type="ECO:0000313" key="4">
    <source>
        <dbReference type="Proteomes" id="UP001153076"/>
    </source>
</evidence>
<accession>A0A9Q1GYH8</accession>
<sequence>MEEHGIAINLNIAACCLKLKAFKLAKRQCHVVINLDLLNVKAHFQRALAMLNLGLKEDARQDLLVLVTFDLDNEEIRNQEGWRRCVIHLVGKSLYLLTPPKVPPQQLIRLPLTLQNSMLYLSMPQLPIKSSMILDTKSYVGDISLSQVEDTVSCIKGDITSSSFSMEAEEIKQLKELSTGSQC</sequence>
<gene>
    <name evidence="3" type="ORF">Cgig2_024559</name>
</gene>
<evidence type="ECO:0000256" key="1">
    <source>
        <dbReference type="ARBA" id="ARBA00022737"/>
    </source>
</evidence>
<protein>
    <submittedName>
        <fullName evidence="3">Uncharacterized protein</fullName>
    </submittedName>
</protein>
<keyword evidence="1" id="KW-0677">Repeat</keyword>
<dbReference type="Proteomes" id="UP001153076">
    <property type="component" value="Unassembled WGS sequence"/>
</dbReference>
<reference evidence="3" key="1">
    <citation type="submission" date="2022-04" db="EMBL/GenBank/DDBJ databases">
        <title>Carnegiea gigantea Genome sequencing and assembly v2.</title>
        <authorList>
            <person name="Copetti D."/>
            <person name="Sanderson M.J."/>
            <person name="Burquez A."/>
            <person name="Wojciechowski M.F."/>
        </authorList>
    </citation>
    <scope>NUCLEOTIDE SEQUENCE</scope>
    <source>
        <strain evidence="3">SGP5-SGP5p</strain>
        <tissue evidence="3">Aerial part</tissue>
    </source>
</reference>
<comment type="caution">
    <text evidence="3">The sequence shown here is derived from an EMBL/GenBank/DDBJ whole genome shotgun (WGS) entry which is preliminary data.</text>
</comment>
<dbReference type="AlphaFoldDB" id="A0A9Q1GYH8"/>
<keyword evidence="4" id="KW-1185">Reference proteome</keyword>